<organism evidence="10 11">
    <name type="scientific">Stomoxys calcitrans</name>
    <name type="common">Stable fly</name>
    <name type="synonym">Conops calcitrans</name>
    <dbReference type="NCBI Taxonomy" id="35570"/>
    <lineage>
        <taxon>Eukaryota</taxon>
        <taxon>Metazoa</taxon>
        <taxon>Ecdysozoa</taxon>
        <taxon>Arthropoda</taxon>
        <taxon>Hexapoda</taxon>
        <taxon>Insecta</taxon>
        <taxon>Pterygota</taxon>
        <taxon>Neoptera</taxon>
        <taxon>Endopterygota</taxon>
        <taxon>Diptera</taxon>
        <taxon>Brachycera</taxon>
        <taxon>Muscomorpha</taxon>
        <taxon>Muscoidea</taxon>
        <taxon>Muscidae</taxon>
        <taxon>Stomoxys</taxon>
    </lineage>
</organism>
<reference evidence="10" key="1">
    <citation type="submission" date="2020-05" db="UniProtKB">
        <authorList>
            <consortium name="EnsemblMetazoa"/>
        </authorList>
    </citation>
    <scope>IDENTIFICATION</scope>
    <source>
        <strain evidence="10">USDA</strain>
    </source>
</reference>
<keyword evidence="4 9" id="KW-1133">Transmembrane helix</keyword>
<evidence type="ECO:0000313" key="10">
    <source>
        <dbReference type="EnsemblMetazoa" id="SCAU007597-PA"/>
    </source>
</evidence>
<keyword evidence="5 9" id="KW-0472">Membrane</keyword>
<dbReference type="KEGG" id="scac:106083178"/>
<dbReference type="Proteomes" id="UP000095300">
    <property type="component" value="Unassembled WGS sequence"/>
</dbReference>
<evidence type="ECO:0000256" key="1">
    <source>
        <dbReference type="ARBA" id="ARBA00004651"/>
    </source>
</evidence>
<evidence type="ECO:0008006" key="12">
    <source>
        <dbReference type="Google" id="ProtNLM"/>
    </source>
</evidence>
<accession>A0A1I8PFB4</accession>
<feature type="region of interest" description="Disordered" evidence="8">
    <location>
        <begin position="632"/>
        <end position="661"/>
    </location>
</feature>
<evidence type="ECO:0000313" key="11">
    <source>
        <dbReference type="Proteomes" id="UP000095300"/>
    </source>
</evidence>
<evidence type="ECO:0000256" key="6">
    <source>
        <dbReference type="ARBA" id="ARBA00023170"/>
    </source>
</evidence>
<feature type="transmembrane region" description="Helical" evidence="9">
    <location>
        <begin position="356"/>
        <end position="378"/>
    </location>
</feature>
<dbReference type="OrthoDB" id="6506757at2759"/>
<evidence type="ECO:0000256" key="3">
    <source>
        <dbReference type="ARBA" id="ARBA00022692"/>
    </source>
</evidence>
<dbReference type="PANTHER" id="PTHR42643:SF24">
    <property type="entry name" value="IONOTROPIC RECEPTOR 60A"/>
    <property type="match status" value="1"/>
</dbReference>
<name>A0A1I8PFB4_STOCA</name>
<evidence type="ECO:0000256" key="7">
    <source>
        <dbReference type="ARBA" id="ARBA00023180"/>
    </source>
</evidence>
<protein>
    <recommendedName>
        <fullName evidence="12">Ionotropic glutamate receptor C-terminal domain-containing protein</fullName>
    </recommendedName>
</protein>
<proteinExistence type="predicted"/>
<keyword evidence="2" id="KW-1003">Cell membrane</keyword>
<keyword evidence="6" id="KW-0675">Receptor</keyword>
<evidence type="ECO:0000256" key="4">
    <source>
        <dbReference type="ARBA" id="ARBA00022989"/>
    </source>
</evidence>
<keyword evidence="11" id="KW-1185">Reference proteome</keyword>
<evidence type="ECO:0000256" key="5">
    <source>
        <dbReference type="ARBA" id="ARBA00023136"/>
    </source>
</evidence>
<comment type="subcellular location">
    <subcellularLocation>
        <location evidence="1">Cell membrane</location>
        <topology evidence="1">Multi-pass membrane protein</topology>
    </subcellularLocation>
</comment>
<dbReference type="Gene3D" id="3.40.190.10">
    <property type="entry name" value="Periplasmic binding protein-like II"/>
    <property type="match status" value="1"/>
</dbReference>
<dbReference type="InterPro" id="IPR052192">
    <property type="entry name" value="Insect_Ionotropic_Sensory_Rcpt"/>
</dbReference>
<keyword evidence="7" id="KW-0325">Glycoprotein</keyword>
<dbReference type="GO" id="GO:0005886">
    <property type="term" value="C:plasma membrane"/>
    <property type="evidence" value="ECO:0007669"/>
    <property type="project" value="UniProtKB-SubCell"/>
</dbReference>
<dbReference type="PANTHER" id="PTHR42643">
    <property type="entry name" value="IONOTROPIC RECEPTOR 20A-RELATED"/>
    <property type="match status" value="1"/>
</dbReference>
<evidence type="ECO:0000256" key="2">
    <source>
        <dbReference type="ARBA" id="ARBA00022475"/>
    </source>
</evidence>
<evidence type="ECO:0000256" key="9">
    <source>
        <dbReference type="SAM" id="Phobius"/>
    </source>
</evidence>
<evidence type="ECO:0000256" key="8">
    <source>
        <dbReference type="SAM" id="MobiDB-lite"/>
    </source>
</evidence>
<feature type="transmembrane region" description="Helical" evidence="9">
    <location>
        <begin position="599"/>
        <end position="621"/>
    </location>
</feature>
<dbReference type="STRING" id="35570.A0A1I8PFB4"/>
<dbReference type="SUPFAM" id="SSF53850">
    <property type="entry name" value="Periplasmic binding protein-like II"/>
    <property type="match status" value="1"/>
</dbReference>
<sequence>MVIYLQEPSSLGPRTWSPGVECLNQLTSLFFKKREHLTRSPNLVMTVGKKMSTPAAQIQEGFLKKLMEAISSQNRSAYGTKPYQMRIISDSVPYRRTVMSQRELILADYYVMVVDSIGRLRKLLQNYVSHMLSWNPGARFLVLYNNIKGRKQVNETAKEIFNLMLEDFYIHRVGLLFATSDTEYSFMLLDYFNSSACRTLSINHFVTCNDGKLETKSLVWLQSRLKRLLDGVSLTNCTFNMCAAIAAPFVEKDCVLGLEMRIVAFIKARLNFNIDATCEKESRGVQGEAGNWSGLLGRLNDRDCDFIIGGFYPDNEVVGSFWVSDCYLQDSYAWFAKLADPRPAWMALYSIFGNRTWMCFMAMLLISWLAWALFVIVLPEPTESREWSLTFINNIAVSLCVSVNERPFCMASRIFFVSLSLYGLNVASTYTSKLISVFSNPGNLHQIDNLREVVEAGIPFGGSEECRDWFENEEDMWIFDLYNESSDFVPTSLNLLYVKMGQRVILSRRMYVLQNSLAYDVYPFKHNIFSSPLQMIMKPGFPFLYEFNSIIRKMRDYGFLQKINRDFNYNNTYLNRIAKMRPEFQEKVIVLTMEHLDGAFFILSLGIGVSVALFVGELMAFHRFGPCLQKPCGQQAKPKKKKRRTKHRKHEEGKDKQPPKAVKEIVLSWEEHNIHKDMRFTPIKRRKILQK</sequence>
<keyword evidence="3 9" id="KW-0812">Transmembrane</keyword>
<feature type="compositionally biased region" description="Basic residues" evidence="8">
    <location>
        <begin position="637"/>
        <end position="649"/>
    </location>
</feature>
<dbReference type="EnsemblMetazoa" id="SCAU007597-RA">
    <property type="protein sequence ID" value="SCAU007597-PA"/>
    <property type="gene ID" value="SCAU007597"/>
</dbReference>
<dbReference type="VEuPathDB" id="VectorBase:SCAU007597"/>
<dbReference type="AlphaFoldDB" id="A0A1I8PFB4"/>
<feature type="compositionally biased region" description="Basic and acidic residues" evidence="8">
    <location>
        <begin position="650"/>
        <end position="661"/>
    </location>
</feature>
<gene>
    <name evidence="10" type="primary">106083178</name>
</gene>